<sequence>MILRLLLYLLPFTFVRTENNPECATRVDVLDGKDLVEGVARFLTERVIALSSLHCALSCYNKNCDVAYYHKDTRECRFTPDSSSETVKLPCNDVIAEEHKEGIEILDKVKRFCMRCRGFTVTENRRKFSEGNSQVKIQSNTVETKPVPVTVVHSSKPRIRVFMPSTVNVPIPPRPKVSAKPLHHTSRKVSTLPLRVITNRHKSFLTLDIQRVDGSSDKRSRFQHVPGRLVRPALNTTQRPTRTKSLRLKKLRRRKQGYSFRKDAYKIAVLPPKPTRFYAEAATNGSIRFLRKKRRGWGNA</sequence>
<gene>
    <name evidence="2" type="ORF">CYNAS_LOCUS18821</name>
</gene>
<proteinExistence type="predicted"/>
<feature type="signal peptide" evidence="1">
    <location>
        <begin position="1"/>
        <end position="17"/>
    </location>
</feature>
<keyword evidence="3" id="KW-1185">Reference proteome</keyword>
<dbReference type="AlphaFoldDB" id="A0AA36HA83"/>
<keyword evidence="1" id="KW-0732">Signal</keyword>
<evidence type="ECO:0000313" key="3">
    <source>
        <dbReference type="Proteomes" id="UP001176961"/>
    </source>
</evidence>
<organism evidence="2 3">
    <name type="scientific">Cylicocyclus nassatus</name>
    <name type="common">Nematode worm</name>
    <dbReference type="NCBI Taxonomy" id="53992"/>
    <lineage>
        <taxon>Eukaryota</taxon>
        <taxon>Metazoa</taxon>
        <taxon>Ecdysozoa</taxon>
        <taxon>Nematoda</taxon>
        <taxon>Chromadorea</taxon>
        <taxon>Rhabditida</taxon>
        <taxon>Rhabditina</taxon>
        <taxon>Rhabditomorpha</taxon>
        <taxon>Strongyloidea</taxon>
        <taxon>Strongylidae</taxon>
        <taxon>Cylicocyclus</taxon>
    </lineage>
</organism>
<evidence type="ECO:0000313" key="2">
    <source>
        <dbReference type="EMBL" id="CAJ0606838.1"/>
    </source>
</evidence>
<dbReference type="Proteomes" id="UP001176961">
    <property type="component" value="Unassembled WGS sequence"/>
</dbReference>
<evidence type="ECO:0000256" key="1">
    <source>
        <dbReference type="SAM" id="SignalP"/>
    </source>
</evidence>
<comment type="caution">
    <text evidence="2">The sequence shown here is derived from an EMBL/GenBank/DDBJ whole genome shotgun (WGS) entry which is preliminary data.</text>
</comment>
<protein>
    <recommendedName>
        <fullName evidence="4">PAN domain protein</fullName>
    </recommendedName>
</protein>
<accession>A0AA36HA83</accession>
<feature type="chain" id="PRO_5041266886" description="PAN domain protein" evidence="1">
    <location>
        <begin position="18"/>
        <end position="300"/>
    </location>
</feature>
<evidence type="ECO:0008006" key="4">
    <source>
        <dbReference type="Google" id="ProtNLM"/>
    </source>
</evidence>
<name>A0AA36HA83_CYLNA</name>
<dbReference type="EMBL" id="CATQJL010000316">
    <property type="protein sequence ID" value="CAJ0606838.1"/>
    <property type="molecule type" value="Genomic_DNA"/>
</dbReference>
<reference evidence="2" key="1">
    <citation type="submission" date="2023-07" db="EMBL/GenBank/DDBJ databases">
        <authorList>
            <consortium name="CYATHOMIX"/>
        </authorList>
    </citation>
    <scope>NUCLEOTIDE SEQUENCE</scope>
    <source>
        <strain evidence="2">N/A</strain>
    </source>
</reference>